<keyword evidence="7" id="KW-0275">Fatty acid biosynthesis</keyword>
<sequence>MATTLSISAGNCGKERPCIELGSNASIVKDVFGENLIRSCKFRRGNGYRCKGVRVIARTKKWKKHEYPWPDNIDPSITSGHLSYLSHFKPLTEKPKPVTLPFEKPLIDLEKRIVEVRRMADETGLDFSNQILALENKYQQALKDLYTHLTPIQRLSIARHPNRPTVLDNIFNITEKWVELHGDRAGYDDPAIVTGIGTIDGKSYMFIGHQKGRNTKENIARNFAMPTPHGYRKALRMMKYADHHGFPIITFVDTPGAFADLKSEELGQGEAIAHNLRTMFGLKVPIVSIVTGEGGSGGALAIACCNKMLMLENSAFYVASVTIAHMRASSFHLSPLAPVMESPIFTMNSPFTVIFVVAFKLLEFCNDSLMFELLHHFCGIVSLISPEACAAILWKSSQAAPKAAEKLRITAQEHYKLKIADGIIPEPLGGAHVDPAWTSQQIKLAIIQTMEELTKMDKEELLHHRKLKYRYIGGFQEGVPVEPERKRNMKLSEVNKPMTDDIELELENLKKKILESNSATDPISSQAIEKLKQDLDQEITNAFISMGLQEKLESVKLELSKASNDHPNKPPNRHLKEKVDQIMQEFQHNLARPGAYLGLKQKLEKLNMVGKLIERKEKSEKLKAEINQKVPDELKAKMKLLKDAQEKLSKGEATDKDLAEQTERAKHELVEFLKSVGLEIVGVTKRNVAPPPPSLQEKITKVNKEIAEEIERVINVAGLGDKVEELKSEIARGSSSEKIEKMQAEIKKEILAALDAMTCKEKLENLRVELASTSGKAEDKIVAENGRL</sequence>
<keyword evidence="5" id="KW-0067">ATP-binding</keyword>
<dbReference type="InterPro" id="IPR029045">
    <property type="entry name" value="ClpP/crotonase-like_dom_sf"/>
</dbReference>
<dbReference type="EMBL" id="JAQIZT010000014">
    <property type="protein sequence ID" value="KAJ6972281.1"/>
    <property type="molecule type" value="Genomic_DNA"/>
</dbReference>
<dbReference type="EC" id="2.1.3.15" evidence="1"/>
<name>A0AAD6LSA5_9ROSI</name>
<reference evidence="10" key="1">
    <citation type="journal article" date="2023" name="Mol. Ecol. Resour.">
        <title>Chromosome-level genome assembly of a triploid poplar Populus alba 'Berolinensis'.</title>
        <authorList>
            <person name="Chen S."/>
            <person name="Yu Y."/>
            <person name="Wang X."/>
            <person name="Wang S."/>
            <person name="Zhang T."/>
            <person name="Zhou Y."/>
            <person name="He R."/>
            <person name="Meng N."/>
            <person name="Wang Y."/>
            <person name="Liu W."/>
            <person name="Liu Z."/>
            <person name="Liu J."/>
            <person name="Guo Q."/>
            <person name="Huang H."/>
            <person name="Sederoff R.R."/>
            <person name="Wang G."/>
            <person name="Qu G."/>
            <person name="Chen S."/>
        </authorList>
    </citation>
    <scope>NUCLEOTIDE SEQUENCE</scope>
    <source>
        <strain evidence="10">SC-2020</strain>
    </source>
</reference>
<evidence type="ECO:0000313" key="11">
    <source>
        <dbReference type="Proteomes" id="UP001164929"/>
    </source>
</evidence>
<accession>A0AAD6LSA5</accession>
<organism evidence="10 11">
    <name type="scientific">Populus alba x Populus x berolinensis</name>
    <dbReference type="NCBI Taxonomy" id="444605"/>
    <lineage>
        <taxon>Eukaryota</taxon>
        <taxon>Viridiplantae</taxon>
        <taxon>Streptophyta</taxon>
        <taxon>Embryophyta</taxon>
        <taxon>Tracheophyta</taxon>
        <taxon>Spermatophyta</taxon>
        <taxon>Magnoliopsida</taxon>
        <taxon>eudicotyledons</taxon>
        <taxon>Gunneridae</taxon>
        <taxon>Pentapetalae</taxon>
        <taxon>rosids</taxon>
        <taxon>fabids</taxon>
        <taxon>Malpighiales</taxon>
        <taxon>Salicaceae</taxon>
        <taxon>Saliceae</taxon>
        <taxon>Populus</taxon>
    </lineage>
</organism>
<dbReference type="AlphaFoldDB" id="A0AAD6LSA5"/>
<dbReference type="PANTHER" id="PTHR42853:SF1">
    <property type="entry name" value="ACETYL-COA CARBOXYTRANSFERASE"/>
    <property type="match status" value="1"/>
</dbReference>
<comment type="caution">
    <text evidence="10">The sequence shown here is derived from an EMBL/GenBank/DDBJ whole genome shotgun (WGS) entry which is preliminary data.</text>
</comment>
<dbReference type="InterPro" id="IPR011763">
    <property type="entry name" value="COA_CT_C"/>
</dbReference>
<dbReference type="Gene3D" id="3.90.226.10">
    <property type="entry name" value="2-enoyl-CoA Hydratase, Chain A, domain 1"/>
    <property type="match status" value="1"/>
</dbReference>
<evidence type="ECO:0000256" key="1">
    <source>
        <dbReference type="ARBA" id="ARBA00011883"/>
    </source>
</evidence>
<evidence type="ECO:0000256" key="8">
    <source>
        <dbReference type="ARBA" id="ARBA00049152"/>
    </source>
</evidence>
<dbReference type="GO" id="GO:0003989">
    <property type="term" value="F:acetyl-CoA carboxylase activity"/>
    <property type="evidence" value="ECO:0007669"/>
    <property type="project" value="InterPro"/>
</dbReference>
<protein>
    <recommendedName>
        <fullName evidence="1">acetyl-CoA carboxytransferase</fullName>
        <ecNumber evidence="1">2.1.3.15</ecNumber>
    </recommendedName>
</protein>
<evidence type="ECO:0000256" key="7">
    <source>
        <dbReference type="ARBA" id="ARBA00023160"/>
    </source>
</evidence>
<dbReference type="PRINTS" id="PR01069">
    <property type="entry name" value="ACCCTRFRASEA"/>
</dbReference>
<keyword evidence="10" id="KW-0808">Transferase</keyword>
<evidence type="ECO:0000313" key="10">
    <source>
        <dbReference type="EMBL" id="KAJ6972281.1"/>
    </source>
</evidence>
<evidence type="ECO:0000256" key="4">
    <source>
        <dbReference type="ARBA" id="ARBA00022832"/>
    </source>
</evidence>
<feature type="domain" description="CoA carboxyltransferase C-terminal" evidence="9">
    <location>
        <begin position="133"/>
        <end position="452"/>
    </location>
</feature>
<dbReference type="GO" id="GO:0006633">
    <property type="term" value="P:fatty acid biosynthetic process"/>
    <property type="evidence" value="ECO:0007669"/>
    <property type="project" value="UniProtKB-KW"/>
</dbReference>
<keyword evidence="2" id="KW-0444">Lipid biosynthesis</keyword>
<keyword evidence="4" id="KW-0276">Fatty acid metabolism</keyword>
<gene>
    <name evidence="10" type="ORF">NC653_032755</name>
</gene>
<dbReference type="SUPFAM" id="SSF52096">
    <property type="entry name" value="ClpP/crotonase"/>
    <property type="match status" value="2"/>
</dbReference>
<dbReference type="HAMAP" id="MF_00823">
    <property type="entry name" value="AcetylCoA_CT_alpha"/>
    <property type="match status" value="1"/>
</dbReference>
<dbReference type="PROSITE" id="PS50989">
    <property type="entry name" value="COA_CT_CTER"/>
    <property type="match status" value="1"/>
</dbReference>
<evidence type="ECO:0000256" key="3">
    <source>
        <dbReference type="ARBA" id="ARBA00022741"/>
    </source>
</evidence>
<proteinExistence type="inferred from homology"/>
<dbReference type="Proteomes" id="UP001164929">
    <property type="component" value="Chromosome 14"/>
</dbReference>
<dbReference type="GO" id="GO:0009317">
    <property type="term" value="C:acetyl-CoA carboxylase complex"/>
    <property type="evidence" value="ECO:0007669"/>
    <property type="project" value="InterPro"/>
</dbReference>
<evidence type="ECO:0000256" key="6">
    <source>
        <dbReference type="ARBA" id="ARBA00023098"/>
    </source>
</evidence>
<dbReference type="PANTHER" id="PTHR42853">
    <property type="entry name" value="ACETYL-COENZYME A CARBOXYLASE CARBOXYL TRANSFERASE SUBUNIT ALPHA"/>
    <property type="match status" value="1"/>
</dbReference>
<keyword evidence="6" id="KW-0443">Lipid metabolism</keyword>
<dbReference type="GO" id="GO:0016743">
    <property type="term" value="F:carboxyl- or carbamoyltransferase activity"/>
    <property type="evidence" value="ECO:0007669"/>
    <property type="project" value="InterPro"/>
</dbReference>
<keyword evidence="11" id="KW-1185">Reference proteome</keyword>
<keyword evidence="3" id="KW-0547">Nucleotide-binding</keyword>
<evidence type="ECO:0000256" key="5">
    <source>
        <dbReference type="ARBA" id="ARBA00022840"/>
    </source>
</evidence>
<comment type="catalytic activity">
    <reaction evidence="8">
        <text>N(6)-carboxybiotinyl-L-lysyl-[protein] + acetyl-CoA = N(6)-biotinyl-L-lysyl-[protein] + malonyl-CoA</text>
        <dbReference type="Rhea" id="RHEA:54728"/>
        <dbReference type="Rhea" id="RHEA-COMP:10505"/>
        <dbReference type="Rhea" id="RHEA-COMP:10506"/>
        <dbReference type="ChEBI" id="CHEBI:57288"/>
        <dbReference type="ChEBI" id="CHEBI:57384"/>
        <dbReference type="ChEBI" id="CHEBI:83144"/>
        <dbReference type="ChEBI" id="CHEBI:83145"/>
        <dbReference type="EC" id="2.1.3.15"/>
    </reaction>
</comment>
<evidence type="ECO:0000259" key="9">
    <source>
        <dbReference type="PROSITE" id="PS50989"/>
    </source>
</evidence>
<dbReference type="Pfam" id="PF03255">
    <property type="entry name" value="ACCA"/>
    <property type="match status" value="2"/>
</dbReference>
<dbReference type="InterPro" id="IPR001095">
    <property type="entry name" value="Acetyl_CoA_COase_a_su"/>
</dbReference>
<evidence type="ECO:0000256" key="2">
    <source>
        <dbReference type="ARBA" id="ARBA00022516"/>
    </source>
</evidence>
<dbReference type="GO" id="GO:0005524">
    <property type="term" value="F:ATP binding"/>
    <property type="evidence" value="ECO:0007669"/>
    <property type="project" value="UniProtKB-KW"/>
</dbReference>